<evidence type="ECO:0000256" key="8">
    <source>
        <dbReference type="SAM" id="Coils"/>
    </source>
</evidence>
<gene>
    <name evidence="10" type="ORF">ENG63_00660</name>
</gene>
<dbReference type="PANTHER" id="PTHR34982:SF1">
    <property type="entry name" value="FLAGELLAR ASSEMBLY PROTEIN FLIH"/>
    <property type="match status" value="1"/>
</dbReference>
<keyword evidence="5" id="KW-1005">Bacterial flagellum biogenesis</keyword>
<protein>
    <recommendedName>
        <fullName evidence="3">Flagellar assembly protein FliH</fullName>
    </recommendedName>
</protein>
<dbReference type="GO" id="GO:0015031">
    <property type="term" value="P:protein transport"/>
    <property type="evidence" value="ECO:0007669"/>
    <property type="project" value="UniProtKB-KW"/>
</dbReference>
<evidence type="ECO:0000256" key="7">
    <source>
        <dbReference type="ARBA" id="ARBA00023225"/>
    </source>
</evidence>
<keyword evidence="6" id="KW-0653">Protein transport</keyword>
<reference evidence="10" key="1">
    <citation type="journal article" date="2020" name="mSystems">
        <title>Genome- and Community-Level Interaction Insights into Carbon Utilization and Element Cycling Functions of Hydrothermarchaeota in Hydrothermal Sediment.</title>
        <authorList>
            <person name="Zhou Z."/>
            <person name="Liu Y."/>
            <person name="Xu W."/>
            <person name="Pan J."/>
            <person name="Luo Z.H."/>
            <person name="Li M."/>
        </authorList>
    </citation>
    <scope>NUCLEOTIDE SEQUENCE [LARGE SCALE GENOMIC DNA]</scope>
    <source>
        <strain evidence="10">HyVt-233</strain>
    </source>
</reference>
<dbReference type="EMBL" id="DRBS01000027">
    <property type="protein sequence ID" value="HDD43360.1"/>
    <property type="molecule type" value="Genomic_DNA"/>
</dbReference>
<keyword evidence="4" id="KW-0813">Transport</keyword>
<evidence type="ECO:0000256" key="4">
    <source>
        <dbReference type="ARBA" id="ARBA00022448"/>
    </source>
</evidence>
<dbReference type="SUPFAM" id="SSF160527">
    <property type="entry name" value="V-type ATPase subunit E-like"/>
    <property type="match status" value="1"/>
</dbReference>
<organism evidence="10">
    <name type="scientific">Desulfofervidus auxilii</name>
    <dbReference type="NCBI Taxonomy" id="1621989"/>
    <lineage>
        <taxon>Bacteria</taxon>
        <taxon>Pseudomonadati</taxon>
        <taxon>Thermodesulfobacteriota</taxon>
        <taxon>Candidatus Desulfofervidia</taxon>
        <taxon>Candidatus Desulfofervidales</taxon>
        <taxon>Candidatus Desulfofervidaceae</taxon>
        <taxon>Candidatus Desulfofervidus</taxon>
    </lineage>
</organism>
<evidence type="ECO:0000256" key="1">
    <source>
        <dbReference type="ARBA" id="ARBA00003041"/>
    </source>
</evidence>
<proteinExistence type="inferred from homology"/>
<dbReference type="GO" id="GO:0005829">
    <property type="term" value="C:cytosol"/>
    <property type="evidence" value="ECO:0007669"/>
    <property type="project" value="TreeGrafter"/>
</dbReference>
<dbReference type="InterPro" id="IPR018035">
    <property type="entry name" value="Flagellar_FliH/T3SS_HrpE"/>
</dbReference>
<keyword evidence="8" id="KW-0175">Coiled coil</keyword>
<comment type="caution">
    <text evidence="10">The sequence shown here is derived from an EMBL/GenBank/DDBJ whole genome shotgun (WGS) entry which is preliminary data.</text>
</comment>
<dbReference type="InterPro" id="IPR051472">
    <property type="entry name" value="T3SS_Stator/FliH"/>
</dbReference>
<feature type="coiled-coil region" evidence="8">
    <location>
        <begin position="74"/>
        <end position="104"/>
    </location>
</feature>
<dbReference type="Proteomes" id="UP000886289">
    <property type="component" value="Unassembled WGS sequence"/>
</dbReference>
<comment type="function">
    <text evidence="1">Needed for flagellar regrowth and assembly.</text>
</comment>
<accession>A0A7C0U1A2</accession>
<comment type="similarity">
    <text evidence="2">Belongs to the FliH family.</text>
</comment>
<evidence type="ECO:0000256" key="5">
    <source>
        <dbReference type="ARBA" id="ARBA00022795"/>
    </source>
</evidence>
<evidence type="ECO:0000256" key="3">
    <source>
        <dbReference type="ARBA" id="ARBA00016507"/>
    </source>
</evidence>
<dbReference type="GO" id="GO:0044781">
    <property type="term" value="P:bacterial-type flagellum organization"/>
    <property type="evidence" value="ECO:0007669"/>
    <property type="project" value="UniProtKB-KW"/>
</dbReference>
<keyword evidence="7" id="KW-1006">Bacterial flagellum protein export</keyword>
<dbReference type="Pfam" id="PF02108">
    <property type="entry name" value="FliH"/>
    <property type="match status" value="1"/>
</dbReference>
<evidence type="ECO:0000259" key="9">
    <source>
        <dbReference type="Pfam" id="PF02108"/>
    </source>
</evidence>
<evidence type="ECO:0000313" key="10">
    <source>
        <dbReference type="EMBL" id="HDD43360.1"/>
    </source>
</evidence>
<evidence type="ECO:0000256" key="6">
    <source>
        <dbReference type="ARBA" id="ARBA00022927"/>
    </source>
</evidence>
<dbReference type="PANTHER" id="PTHR34982">
    <property type="entry name" value="YOP PROTEINS TRANSLOCATION PROTEIN L"/>
    <property type="match status" value="1"/>
</dbReference>
<name>A0A7C0U1A2_DESA2</name>
<sequence length="222" mass="25817">MSLSNVKNFEYQDASVFEIKEDVKEITPLFSLPKEVSSEDLLVKAKEEAEQIKKQAYETGFKQGLKEGIKQGEREAKIEILKKAEEKLENLEKIIEEIAQFRQKLFQKMEKEILGLALAIAKKIVKQEVNINKEVILNNIREAINKLTEVDRVFVKVNPEDYEFIQQYRPDFLETLNQKQKIKLIKDETIKRGGCLIETDFGQIDARIEIQLENLTKDLCRA</sequence>
<dbReference type="AlphaFoldDB" id="A0A7C0U1A2"/>
<evidence type="ECO:0000256" key="2">
    <source>
        <dbReference type="ARBA" id="ARBA00006602"/>
    </source>
</evidence>
<feature type="domain" description="Flagellar assembly protein FliH/Type III secretion system HrpE" evidence="9">
    <location>
        <begin position="86"/>
        <end position="214"/>
    </location>
</feature>